<feature type="compositionally biased region" description="Polar residues" evidence="1">
    <location>
        <begin position="235"/>
        <end position="250"/>
    </location>
</feature>
<organism evidence="2 3">
    <name type="scientific">Ceratobasidium theobromae</name>
    <dbReference type="NCBI Taxonomy" id="1582974"/>
    <lineage>
        <taxon>Eukaryota</taxon>
        <taxon>Fungi</taxon>
        <taxon>Dikarya</taxon>
        <taxon>Basidiomycota</taxon>
        <taxon>Agaricomycotina</taxon>
        <taxon>Agaricomycetes</taxon>
        <taxon>Cantharellales</taxon>
        <taxon>Ceratobasidiaceae</taxon>
        <taxon>Ceratobasidium</taxon>
    </lineage>
</organism>
<dbReference type="GO" id="GO:0030968">
    <property type="term" value="P:endoplasmic reticulum unfolded protein response"/>
    <property type="evidence" value="ECO:0007669"/>
    <property type="project" value="TreeGrafter"/>
</dbReference>
<feature type="compositionally biased region" description="Polar residues" evidence="1">
    <location>
        <begin position="207"/>
        <end position="219"/>
    </location>
</feature>
<dbReference type="EMBL" id="SSOP01000014">
    <property type="protein sequence ID" value="KAB5594983.1"/>
    <property type="molecule type" value="Genomic_DNA"/>
</dbReference>
<accession>A0A5N5QTU9</accession>
<evidence type="ECO:0000256" key="1">
    <source>
        <dbReference type="SAM" id="MobiDB-lite"/>
    </source>
</evidence>
<feature type="compositionally biased region" description="Polar residues" evidence="1">
    <location>
        <begin position="433"/>
        <end position="443"/>
    </location>
</feature>
<dbReference type="InterPro" id="IPR013927">
    <property type="entry name" value="TF_Opi1_Ccg-8"/>
</dbReference>
<dbReference type="GO" id="GO:0005783">
    <property type="term" value="C:endoplasmic reticulum"/>
    <property type="evidence" value="ECO:0007669"/>
    <property type="project" value="TreeGrafter"/>
</dbReference>
<feature type="compositionally biased region" description="Acidic residues" evidence="1">
    <location>
        <begin position="590"/>
        <end position="600"/>
    </location>
</feature>
<dbReference type="GO" id="GO:0005634">
    <property type="term" value="C:nucleus"/>
    <property type="evidence" value="ECO:0007669"/>
    <property type="project" value="TreeGrafter"/>
</dbReference>
<comment type="caution">
    <text evidence="2">The sequence shown here is derived from an EMBL/GenBank/DDBJ whole genome shotgun (WGS) entry which is preliminary data.</text>
</comment>
<dbReference type="AlphaFoldDB" id="A0A5N5QTU9"/>
<gene>
    <name evidence="2" type="ORF">CTheo_1616</name>
</gene>
<feature type="compositionally biased region" description="Polar residues" evidence="1">
    <location>
        <begin position="51"/>
        <end position="70"/>
    </location>
</feature>
<feature type="region of interest" description="Disordered" evidence="1">
    <location>
        <begin position="503"/>
        <end position="551"/>
    </location>
</feature>
<dbReference type="GO" id="GO:0008654">
    <property type="term" value="P:phospholipid biosynthetic process"/>
    <property type="evidence" value="ECO:0007669"/>
    <property type="project" value="TreeGrafter"/>
</dbReference>
<dbReference type="Pfam" id="PF08618">
    <property type="entry name" value="Opi1"/>
    <property type="match status" value="2"/>
</dbReference>
<dbReference type="PANTHER" id="PTHR38406:SF1">
    <property type="entry name" value="TRANSCRIPTIONAL REPRESSOR OPI1"/>
    <property type="match status" value="1"/>
</dbReference>
<protein>
    <submittedName>
        <fullName evidence="2">Transcription factor Opi1</fullName>
    </submittedName>
</protein>
<evidence type="ECO:0000313" key="3">
    <source>
        <dbReference type="Proteomes" id="UP000383932"/>
    </source>
</evidence>
<dbReference type="OrthoDB" id="515401at2759"/>
<keyword evidence="3" id="KW-1185">Reference proteome</keyword>
<dbReference type="Proteomes" id="UP000383932">
    <property type="component" value="Unassembled WGS sequence"/>
</dbReference>
<feature type="region of interest" description="Disordered" evidence="1">
    <location>
        <begin position="44"/>
        <end position="94"/>
    </location>
</feature>
<evidence type="ECO:0000313" key="2">
    <source>
        <dbReference type="EMBL" id="KAB5594983.1"/>
    </source>
</evidence>
<sequence length="644" mass="67667">MSTPSPIATQPGAEERSAALTSGIIDENDADVLMAVKALGDMRSQGAAACSSPTSGRSDAGTSNQATPALSRSQTSSDSGVVSESDGGPVQAEVPASGDFVSRVSTLPLVTSMLSAYSQSKASSRVVKVGLVVIFPSTWADYLLHQYGAQMVESSVKTISKPVMNRLPTAQLDEFACRQLDRLEQRYGRVDITSRDDHPSAYGGNDARSSTPRSPTVQETDPGPARGRSLERHTPNNGTKGATQIRSPTPSARDDGTQGHHAAGSGVPPDSDRQVANRSRWQAMLLEAGGIGAALSDESMKRLKYCLQWLQYATNRIDSQIAVLREFLDSLQPGAGSGGPLLPTHMDRDAPVSPAALARLSAVKRDVVATIRQAVDIVSRYAGGALPEPARGTVRSVLLSLPERWASAGQNPDADGTSHRRIVSGSRAPYPPRTNTSADSGTHSARPGPRPPPTAGTAAQAAQRVMTLATESLDMMRGVTGVVKDSLDRAEVWVDRLRVVGIQRGEQDTDEPMGPPPPDSGSSSSHHNGIPGTPALTSGSGSPRSLSNVAPLSPMSFPHSFRDALAHARTHPPSVYSSLPSSAAPSDAGSDTETDGDEDTSSSIGRVRKRHRGGGRDPKRHKDIAMANANDIILPPLQTPGFQA</sequence>
<name>A0A5N5QTU9_9AGAM</name>
<dbReference type="GO" id="GO:0006357">
    <property type="term" value="P:regulation of transcription by RNA polymerase II"/>
    <property type="evidence" value="ECO:0007669"/>
    <property type="project" value="TreeGrafter"/>
</dbReference>
<feature type="region of interest" description="Disordered" evidence="1">
    <location>
        <begin position="407"/>
        <end position="462"/>
    </location>
</feature>
<feature type="compositionally biased region" description="Polar residues" evidence="1">
    <location>
        <begin position="535"/>
        <end position="550"/>
    </location>
</feature>
<reference evidence="2 3" key="1">
    <citation type="journal article" date="2019" name="Fungal Biol. Biotechnol.">
        <title>Draft genome sequence of fastidious pathogen Ceratobasidium theobromae, which causes vascular-streak dieback in Theobroma cacao.</title>
        <authorList>
            <person name="Ali S.S."/>
            <person name="Asman A."/>
            <person name="Shao J."/>
            <person name="Firmansyah A.P."/>
            <person name="Susilo A.W."/>
            <person name="Rosmana A."/>
            <person name="McMahon P."/>
            <person name="Junaid M."/>
            <person name="Guest D."/>
            <person name="Kheng T.Y."/>
            <person name="Meinhardt L.W."/>
            <person name="Bailey B.A."/>
        </authorList>
    </citation>
    <scope>NUCLEOTIDE SEQUENCE [LARGE SCALE GENOMIC DNA]</scope>
    <source>
        <strain evidence="2 3">CT2</strain>
    </source>
</reference>
<feature type="region of interest" description="Disordered" evidence="1">
    <location>
        <begin position="190"/>
        <end position="276"/>
    </location>
</feature>
<dbReference type="PANTHER" id="PTHR38406">
    <property type="entry name" value="TRANSCRIPTIONAL REPRESSOR OPI1"/>
    <property type="match status" value="1"/>
</dbReference>
<feature type="compositionally biased region" description="Low complexity" evidence="1">
    <location>
        <begin position="572"/>
        <end position="589"/>
    </location>
</feature>
<dbReference type="GO" id="GO:0003714">
    <property type="term" value="F:transcription corepressor activity"/>
    <property type="evidence" value="ECO:0007669"/>
    <property type="project" value="InterPro"/>
</dbReference>
<feature type="compositionally biased region" description="Basic and acidic residues" evidence="1">
    <location>
        <begin position="190"/>
        <end position="199"/>
    </location>
</feature>
<feature type="compositionally biased region" description="Basic residues" evidence="1">
    <location>
        <begin position="606"/>
        <end position="622"/>
    </location>
</feature>
<proteinExistence type="predicted"/>
<feature type="compositionally biased region" description="Low complexity" evidence="1">
    <location>
        <begin position="71"/>
        <end position="90"/>
    </location>
</feature>
<feature type="region of interest" description="Disordered" evidence="1">
    <location>
        <begin position="569"/>
        <end position="644"/>
    </location>
</feature>